<dbReference type="GO" id="GO:0006629">
    <property type="term" value="P:lipid metabolic process"/>
    <property type="evidence" value="ECO:0007669"/>
    <property type="project" value="InterPro"/>
</dbReference>
<evidence type="ECO:0000313" key="3">
    <source>
        <dbReference type="Proteomes" id="UP000294796"/>
    </source>
</evidence>
<evidence type="ECO:0000256" key="1">
    <source>
        <dbReference type="SAM" id="MobiDB-lite"/>
    </source>
</evidence>
<keyword evidence="3" id="KW-1185">Reference proteome</keyword>
<dbReference type="EMBL" id="SMTF01000012">
    <property type="protein sequence ID" value="TDK22678.1"/>
    <property type="molecule type" value="Genomic_DNA"/>
</dbReference>
<sequence length="449" mass="49927">MKMTSQDYAELAGHSYDRAGNMHDLKDQQIVLEGVTYKVLEHADNPRTGYQGTIYQRMDSGEIIVAHRGTEFERERWKDLAVTDGLMVAGRTNPQAADAIALTERAREIAQEQAGRRGFTPEVTVTGHSLGGTLAQISAHYYDLRGETFNAYGAVSLNYRVPEGGNRVLNHVTAADMVSSASAHYGQVRVYAMPQEIEMLRDKGYANNDSRLFDLRNEPGAAIAGLNSHDMHYFRNVDGDGRADRSVLSGPRTRELAREYAPMIGKYREDVEEMRRGLTMGFRGSAGLVRDGIEHLRGPLESGEPVAREERAREAQESRRRVETPSRLISEFGERVERDLHRTLYGENLAQVPLRAPVEPEPSRAHLGPMVGVEAAKSSYVEQLLQAARNNDPAALRAATQGLQQSVFGQDWQQQVAGYRRELDQAAQASSIVEQAERQRQAQPAGLAR</sequence>
<dbReference type="OrthoDB" id="7226437at2"/>
<name>A0A4R5TJZ2_9GAMM</name>
<dbReference type="InterPro" id="IPR029058">
    <property type="entry name" value="AB_hydrolase_fold"/>
</dbReference>
<dbReference type="RefSeq" id="WP_133322742.1">
    <property type="nucleotide sequence ID" value="NZ_SMTF01000012.1"/>
</dbReference>
<feature type="region of interest" description="Disordered" evidence="1">
    <location>
        <begin position="428"/>
        <end position="449"/>
    </location>
</feature>
<dbReference type="Gene3D" id="3.40.50.1820">
    <property type="entry name" value="alpha/beta hydrolase"/>
    <property type="match status" value="1"/>
</dbReference>
<reference evidence="2 3" key="1">
    <citation type="submission" date="2019-03" db="EMBL/GenBank/DDBJ databases">
        <title>Luteimonas zhaokaii sp.nov., isolated from the rectal contents of Plateau pika in Yushu, Qinghai Province, China.</title>
        <authorList>
            <person name="Zhang G."/>
        </authorList>
    </citation>
    <scope>NUCLEOTIDE SEQUENCE [LARGE SCALE GENOMIC DNA]</scope>
    <source>
        <strain evidence="2 3">B9</strain>
    </source>
</reference>
<protein>
    <submittedName>
        <fullName evidence="2">Uncharacterized protein</fullName>
    </submittedName>
</protein>
<dbReference type="Proteomes" id="UP000294796">
    <property type="component" value="Unassembled WGS sequence"/>
</dbReference>
<feature type="compositionally biased region" description="Basic and acidic residues" evidence="1">
    <location>
        <begin position="306"/>
        <end position="322"/>
    </location>
</feature>
<dbReference type="AlphaFoldDB" id="A0A4R5TJZ2"/>
<proteinExistence type="predicted"/>
<comment type="caution">
    <text evidence="2">The sequence shown here is derived from an EMBL/GenBank/DDBJ whole genome shotgun (WGS) entry which is preliminary data.</text>
</comment>
<gene>
    <name evidence="2" type="ORF">E2F46_12995</name>
</gene>
<evidence type="ECO:0000313" key="2">
    <source>
        <dbReference type="EMBL" id="TDK22678.1"/>
    </source>
</evidence>
<feature type="region of interest" description="Disordered" evidence="1">
    <location>
        <begin position="297"/>
        <end position="322"/>
    </location>
</feature>
<dbReference type="Pfam" id="PF26363">
    <property type="entry name" value="Phospholipase-like"/>
    <property type="match status" value="1"/>
</dbReference>
<organism evidence="2 3">
    <name type="scientific">Luteimonas aestuarii</name>
    <dbReference type="NCBI Taxonomy" id="453837"/>
    <lineage>
        <taxon>Bacteria</taxon>
        <taxon>Pseudomonadati</taxon>
        <taxon>Pseudomonadota</taxon>
        <taxon>Gammaproteobacteria</taxon>
        <taxon>Lysobacterales</taxon>
        <taxon>Lysobacteraceae</taxon>
        <taxon>Luteimonas</taxon>
    </lineage>
</organism>
<accession>A0A4R5TJZ2</accession>
<dbReference type="SUPFAM" id="SSF53474">
    <property type="entry name" value="alpha/beta-Hydrolases"/>
    <property type="match status" value="1"/>
</dbReference>